<name>A0A0R3WBF5_TAEAS</name>
<dbReference type="AlphaFoldDB" id="A0A0R3WBF5"/>
<sequence>MARRVLRVVVLIHLAFLYCAFGNEECELFFRNLTNAISATYLCFGEFGQPMSICSRCFCNVTTLELILNDSVSKNEFGVPCKSFIEREILLEPWTRIISPIRKIWLNAYCDQCLVEPNFTDVHSFLPRYDIDDSLPNYNLSAYNNATKRLFDQLATLSGCISAHVLNSNASFLDQINFPTESSIQLNKSVCSNCHRDYTRLYEVYKSWMCEIVDQKCDKWYHPLGPASYNYRRLCADVVDALNRTQLVWFSILDCSALPVTKLPVVLLPLFISILVLAAFHAAMLCIFHRPSRVVVYMQSRVEAVTDTTEGPSAVEEPNTRGTHRFTLFRKTSFAPVTRFIPFNAPNAGTPNTSES</sequence>
<gene>
    <name evidence="3" type="ORF">TASK_LOCUS7970</name>
</gene>
<protein>
    <submittedName>
        <fullName evidence="5">Osteopetrosis-associated transmembrane protein 1</fullName>
    </submittedName>
</protein>
<accession>A0A0R3WBF5</accession>
<dbReference type="GO" id="GO:0005829">
    <property type="term" value="C:cytosol"/>
    <property type="evidence" value="ECO:0007669"/>
    <property type="project" value="TreeGrafter"/>
</dbReference>
<feature type="transmembrane region" description="Helical" evidence="1">
    <location>
        <begin position="265"/>
        <end position="288"/>
    </location>
</feature>
<dbReference type="PANTHER" id="PTHR15644:SF2">
    <property type="entry name" value="OSTEOPETROSIS-ASSOCIATED TRANSMEMBRANE PROTEIN 1"/>
    <property type="match status" value="1"/>
</dbReference>
<dbReference type="Proteomes" id="UP000282613">
    <property type="component" value="Unassembled WGS sequence"/>
</dbReference>
<evidence type="ECO:0000313" key="5">
    <source>
        <dbReference type="WBParaSite" id="TASK_0000796901-mRNA-1"/>
    </source>
</evidence>
<dbReference type="Pfam" id="PF09777">
    <property type="entry name" value="OSTMP1"/>
    <property type="match status" value="1"/>
</dbReference>
<keyword evidence="4" id="KW-1185">Reference proteome</keyword>
<dbReference type="WBParaSite" id="TASK_0000796901-mRNA-1">
    <property type="protein sequence ID" value="TASK_0000796901-mRNA-1"/>
    <property type="gene ID" value="TASK_0000796901"/>
</dbReference>
<evidence type="ECO:0000256" key="1">
    <source>
        <dbReference type="SAM" id="Phobius"/>
    </source>
</evidence>
<dbReference type="InterPro" id="IPR019172">
    <property type="entry name" value="Osteopetrosis-assoc_TM_1"/>
</dbReference>
<dbReference type="PANTHER" id="PTHR15644">
    <property type="entry name" value="OSTEOPETROSIS ASSOCIATED TRANSMEMBRANE PROTEIN 1"/>
    <property type="match status" value="1"/>
</dbReference>
<dbReference type="OrthoDB" id="8021850at2759"/>
<evidence type="ECO:0000313" key="4">
    <source>
        <dbReference type="Proteomes" id="UP000282613"/>
    </source>
</evidence>
<feature type="chain" id="PRO_5043132746" evidence="2">
    <location>
        <begin position="23"/>
        <end position="356"/>
    </location>
</feature>
<proteinExistence type="predicted"/>
<keyword evidence="2" id="KW-0732">Signal</keyword>
<keyword evidence="1" id="KW-1133">Transmembrane helix</keyword>
<keyword evidence="1" id="KW-0812">Transmembrane</keyword>
<dbReference type="EMBL" id="UYRS01018708">
    <property type="protein sequence ID" value="VDK39337.1"/>
    <property type="molecule type" value="Genomic_DNA"/>
</dbReference>
<keyword evidence="1" id="KW-0472">Membrane</keyword>
<organism evidence="5">
    <name type="scientific">Taenia asiatica</name>
    <name type="common">Asian tapeworm</name>
    <dbReference type="NCBI Taxonomy" id="60517"/>
    <lineage>
        <taxon>Eukaryota</taxon>
        <taxon>Metazoa</taxon>
        <taxon>Spiralia</taxon>
        <taxon>Lophotrochozoa</taxon>
        <taxon>Platyhelminthes</taxon>
        <taxon>Cestoda</taxon>
        <taxon>Eucestoda</taxon>
        <taxon>Cyclophyllidea</taxon>
        <taxon>Taeniidae</taxon>
        <taxon>Taenia</taxon>
    </lineage>
</organism>
<reference evidence="5" key="1">
    <citation type="submission" date="2017-02" db="UniProtKB">
        <authorList>
            <consortium name="WormBaseParasite"/>
        </authorList>
    </citation>
    <scope>IDENTIFICATION</scope>
</reference>
<dbReference type="STRING" id="60517.A0A0R3WBF5"/>
<reference evidence="3 4" key="2">
    <citation type="submission" date="2018-11" db="EMBL/GenBank/DDBJ databases">
        <authorList>
            <consortium name="Pathogen Informatics"/>
        </authorList>
    </citation>
    <scope>NUCLEOTIDE SEQUENCE [LARGE SCALE GENOMIC DNA]</scope>
</reference>
<evidence type="ECO:0000313" key="3">
    <source>
        <dbReference type="EMBL" id="VDK39337.1"/>
    </source>
</evidence>
<evidence type="ECO:0000256" key="2">
    <source>
        <dbReference type="SAM" id="SignalP"/>
    </source>
</evidence>
<feature type="signal peptide" evidence="2">
    <location>
        <begin position="1"/>
        <end position="22"/>
    </location>
</feature>